<proteinExistence type="predicted"/>
<evidence type="ECO:0000256" key="1">
    <source>
        <dbReference type="SAM" id="Phobius"/>
    </source>
</evidence>
<gene>
    <name evidence="2" type="ORF">DealDRAFT_2118</name>
</gene>
<evidence type="ECO:0000313" key="3">
    <source>
        <dbReference type="Proteomes" id="UP000006443"/>
    </source>
</evidence>
<dbReference type="STRING" id="555088.DealDRAFT_2118"/>
<protein>
    <submittedName>
        <fullName evidence="2">Uncharacterized protein</fullName>
    </submittedName>
</protein>
<feature type="transmembrane region" description="Helical" evidence="1">
    <location>
        <begin position="6"/>
        <end position="25"/>
    </location>
</feature>
<dbReference type="Proteomes" id="UP000006443">
    <property type="component" value="Unassembled WGS sequence"/>
</dbReference>
<keyword evidence="1" id="KW-0812">Transmembrane</keyword>
<organism evidence="2 3">
    <name type="scientific">Dethiobacter alkaliphilus AHT 1</name>
    <dbReference type="NCBI Taxonomy" id="555088"/>
    <lineage>
        <taxon>Bacteria</taxon>
        <taxon>Bacillati</taxon>
        <taxon>Bacillota</taxon>
        <taxon>Dethiobacteria</taxon>
        <taxon>Dethiobacterales</taxon>
        <taxon>Dethiobacteraceae</taxon>
        <taxon>Dethiobacter</taxon>
    </lineage>
</organism>
<dbReference type="EMBL" id="ACJM01000010">
    <property type="protein sequence ID" value="EEG77083.1"/>
    <property type="molecule type" value="Genomic_DNA"/>
</dbReference>
<keyword evidence="1" id="KW-1133">Transmembrane helix</keyword>
<dbReference type="AlphaFoldDB" id="C0GI09"/>
<comment type="caution">
    <text evidence="2">The sequence shown here is derived from an EMBL/GenBank/DDBJ whole genome shotgun (WGS) entry which is preliminary data.</text>
</comment>
<reference evidence="2 3" key="1">
    <citation type="submission" date="2009-02" db="EMBL/GenBank/DDBJ databases">
        <title>Sequencing of the draft genome and assembly of Dethiobacter alkaliphilus AHT 1.</title>
        <authorList>
            <consortium name="US DOE Joint Genome Institute (JGI-PGF)"/>
            <person name="Lucas S."/>
            <person name="Copeland A."/>
            <person name="Lapidus A."/>
            <person name="Glavina del Rio T."/>
            <person name="Dalin E."/>
            <person name="Tice H."/>
            <person name="Bruce D."/>
            <person name="Goodwin L."/>
            <person name="Pitluck S."/>
            <person name="Larimer F."/>
            <person name="Land M.L."/>
            <person name="Hauser L."/>
            <person name="Muyzer G."/>
        </authorList>
    </citation>
    <scope>NUCLEOTIDE SEQUENCE [LARGE SCALE GENOMIC DNA]</scope>
    <source>
        <strain evidence="2 3">AHT 1</strain>
    </source>
</reference>
<dbReference type="RefSeq" id="WP_008517254.1">
    <property type="nucleotide sequence ID" value="NZ_ACJM01000010.1"/>
</dbReference>
<accession>C0GI09</accession>
<keyword evidence="1" id="KW-0472">Membrane</keyword>
<name>C0GI09_DETAL</name>
<sequence length="132" mass="14479">MNKKLAIILASVMIFIFVVIWFQFLSGPRIDVGQPVVVVFVDAEPNIVATQGDIIPGSAQLRDTVNDNAVIEVLFRDTDFLIEVADSITGVHYNKQIYKAEIIKAATNGGAVIAVDSIPRKTARDIIRAINR</sequence>
<keyword evidence="3" id="KW-1185">Reference proteome</keyword>
<evidence type="ECO:0000313" key="2">
    <source>
        <dbReference type="EMBL" id="EEG77083.1"/>
    </source>
</evidence>